<name>A0A6G1IUM3_9PLEO</name>
<reference evidence="1" key="1">
    <citation type="journal article" date="2020" name="Stud. Mycol.">
        <title>101 Dothideomycetes genomes: a test case for predicting lifestyles and emergence of pathogens.</title>
        <authorList>
            <person name="Haridas S."/>
            <person name="Albert R."/>
            <person name="Binder M."/>
            <person name="Bloem J."/>
            <person name="Labutti K."/>
            <person name="Salamov A."/>
            <person name="Andreopoulos B."/>
            <person name="Baker S."/>
            <person name="Barry K."/>
            <person name="Bills G."/>
            <person name="Bluhm B."/>
            <person name="Cannon C."/>
            <person name="Castanera R."/>
            <person name="Culley D."/>
            <person name="Daum C."/>
            <person name="Ezra D."/>
            <person name="Gonzalez J."/>
            <person name="Henrissat B."/>
            <person name="Kuo A."/>
            <person name="Liang C."/>
            <person name="Lipzen A."/>
            <person name="Lutzoni F."/>
            <person name="Magnuson J."/>
            <person name="Mondo S."/>
            <person name="Nolan M."/>
            <person name="Ohm R."/>
            <person name="Pangilinan J."/>
            <person name="Park H.-J."/>
            <person name="Ramirez L."/>
            <person name="Alfaro M."/>
            <person name="Sun H."/>
            <person name="Tritt A."/>
            <person name="Yoshinaga Y."/>
            <person name="Zwiers L.-H."/>
            <person name="Turgeon B."/>
            <person name="Goodwin S."/>
            <person name="Spatafora J."/>
            <person name="Crous P."/>
            <person name="Grigoriev I."/>
        </authorList>
    </citation>
    <scope>NUCLEOTIDE SEQUENCE</scope>
    <source>
        <strain evidence="1">CBS 122367</strain>
    </source>
</reference>
<keyword evidence="2" id="KW-1185">Reference proteome</keyword>
<evidence type="ECO:0000313" key="2">
    <source>
        <dbReference type="Proteomes" id="UP000799291"/>
    </source>
</evidence>
<evidence type="ECO:0000313" key="1">
    <source>
        <dbReference type="EMBL" id="KAF2681946.1"/>
    </source>
</evidence>
<protein>
    <submittedName>
        <fullName evidence="1">Glycosyltransferase family 8 protein</fullName>
    </submittedName>
</protein>
<dbReference type="InterPro" id="IPR029044">
    <property type="entry name" value="Nucleotide-diphossugar_trans"/>
</dbReference>
<dbReference type="AlphaFoldDB" id="A0A6G1IUM3"/>
<accession>A0A6G1IUM3</accession>
<dbReference type="EMBL" id="MU005589">
    <property type="protein sequence ID" value="KAF2681946.1"/>
    <property type="molecule type" value="Genomic_DNA"/>
</dbReference>
<dbReference type="OrthoDB" id="2014201at2759"/>
<keyword evidence="1" id="KW-0808">Transferase</keyword>
<gene>
    <name evidence="1" type="ORF">K458DRAFT_239821</name>
</gene>
<dbReference type="GO" id="GO:0016740">
    <property type="term" value="F:transferase activity"/>
    <property type="evidence" value="ECO:0007669"/>
    <property type="project" value="UniProtKB-KW"/>
</dbReference>
<dbReference type="Gene3D" id="3.90.550.10">
    <property type="entry name" value="Spore Coat Polysaccharide Biosynthesis Protein SpsA, Chain A"/>
    <property type="match status" value="1"/>
</dbReference>
<dbReference type="Proteomes" id="UP000799291">
    <property type="component" value="Unassembled WGS sequence"/>
</dbReference>
<proteinExistence type="predicted"/>
<dbReference type="PANTHER" id="PTHR11183">
    <property type="entry name" value="GLYCOGENIN SUBFAMILY MEMBER"/>
    <property type="match status" value="1"/>
</dbReference>
<organism evidence="1 2">
    <name type="scientific">Lentithecium fluviatile CBS 122367</name>
    <dbReference type="NCBI Taxonomy" id="1168545"/>
    <lineage>
        <taxon>Eukaryota</taxon>
        <taxon>Fungi</taxon>
        <taxon>Dikarya</taxon>
        <taxon>Ascomycota</taxon>
        <taxon>Pezizomycotina</taxon>
        <taxon>Dothideomycetes</taxon>
        <taxon>Pleosporomycetidae</taxon>
        <taxon>Pleosporales</taxon>
        <taxon>Massarineae</taxon>
        <taxon>Lentitheciaceae</taxon>
        <taxon>Lentithecium</taxon>
    </lineage>
</organism>
<feature type="non-terminal residue" evidence="1">
    <location>
        <position position="287"/>
    </location>
</feature>
<feature type="non-terminal residue" evidence="1">
    <location>
        <position position="1"/>
    </location>
</feature>
<dbReference type="InterPro" id="IPR050587">
    <property type="entry name" value="GNT1/Glycosyltrans_8"/>
</dbReference>
<dbReference type="SUPFAM" id="SSF53448">
    <property type="entry name" value="Nucleotide-diphospho-sugar transferases"/>
    <property type="match status" value="1"/>
</dbReference>
<sequence>ELKDVKSKYAFATFLAGGKDAGIDDPFFIGVRLLTYQLLHANDTSSRDKSIPLIILVTKNVSEEKRVRLQKDGAIVVEAEWVDPKWVVTENVGWKDVMTKLRLWELTQFERICQIDGDTVLSRPLDGVFLDPAVQTQTTLQKPEETKDDEGAMPTTYSFASFPEMKKEHDYPPTEENHDFPNKNYLNAGFFVFKPDLEILNYYFSLLETPDRFSPGLPEQNLFNYAHRPQGNMPWTTVNNTWNLHMALSTDVEGGVASVHSKWWHPLDKKMLPWLAERRWRMEGYFE</sequence>